<feature type="domain" description="Acyl-CoA dehydrogenase/oxidase C-terminal" evidence="7">
    <location>
        <begin position="219"/>
        <end position="365"/>
    </location>
</feature>
<dbReference type="SUPFAM" id="SSF56645">
    <property type="entry name" value="Acyl-CoA dehydrogenase NM domain-like"/>
    <property type="match status" value="1"/>
</dbReference>
<evidence type="ECO:0008006" key="11">
    <source>
        <dbReference type="Google" id="ProtNLM"/>
    </source>
</evidence>
<dbReference type="SUPFAM" id="SSF47203">
    <property type="entry name" value="Acyl-CoA dehydrogenase C-terminal domain-like"/>
    <property type="match status" value="1"/>
</dbReference>
<keyword evidence="3 6" id="KW-0285">Flavoprotein</keyword>
<dbReference type="Pfam" id="PF02770">
    <property type="entry name" value="Acyl-CoA_dh_M"/>
    <property type="match status" value="1"/>
</dbReference>
<evidence type="ECO:0000256" key="1">
    <source>
        <dbReference type="ARBA" id="ARBA00001974"/>
    </source>
</evidence>
<dbReference type="InterPro" id="IPR006091">
    <property type="entry name" value="Acyl-CoA_Oxase/DH_mid-dom"/>
</dbReference>
<evidence type="ECO:0000259" key="7">
    <source>
        <dbReference type="Pfam" id="PF00441"/>
    </source>
</evidence>
<dbReference type="Proteomes" id="UP000443843">
    <property type="component" value="Unassembled WGS sequence"/>
</dbReference>
<comment type="cofactor">
    <cofactor evidence="1 6">
        <name>FAD</name>
        <dbReference type="ChEBI" id="CHEBI:57692"/>
    </cofactor>
</comment>
<dbReference type="CDD" id="cd00567">
    <property type="entry name" value="ACAD"/>
    <property type="match status" value="1"/>
</dbReference>
<organism evidence="9 10">
    <name type="scientific">Pseudooceanicola pacificus</name>
    <dbReference type="NCBI Taxonomy" id="2676438"/>
    <lineage>
        <taxon>Bacteria</taxon>
        <taxon>Pseudomonadati</taxon>
        <taxon>Pseudomonadota</taxon>
        <taxon>Alphaproteobacteria</taxon>
        <taxon>Rhodobacterales</taxon>
        <taxon>Paracoccaceae</taxon>
        <taxon>Pseudooceanicola</taxon>
    </lineage>
</organism>
<dbReference type="RefSeq" id="WP_160380782.1">
    <property type="nucleotide sequence ID" value="NZ_WNXQ01000001.1"/>
</dbReference>
<dbReference type="EMBL" id="WNXQ01000001">
    <property type="protein sequence ID" value="MWB76642.1"/>
    <property type="molecule type" value="Genomic_DNA"/>
</dbReference>
<evidence type="ECO:0000256" key="6">
    <source>
        <dbReference type="RuleBase" id="RU362125"/>
    </source>
</evidence>
<name>A0A844WAD4_9RHOB</name>
<dbReference type="PANTHER" id="PTHR43884">
    <property type="entry name" value="ACYL-COA DEHYDROGENASE"/>
    <property type="match status" value="1"/>
</dbReference>
<accession>A0A844WAD4</accession>
<evidence type="ECO:0000313" key="10">
    <source>
        <dbReference type="Proteomes" id="UP000443843"/>
    </source>
</evidence>
<evidence type="ECO:0000313" key="9">
    <source>
        <dbReference type="EMBL" id="MWB76642.1"/>
    </source>
</evidence>
<proteinExistence type="inferred from homology"/>
<dbReference type="InterPro" id="IPR046373">
    <property type="entry name" value="Acyl-CoA_Oxase/DH_mid-dom_sf"/>
</dbReference>
<evidence type="ECO:0000256" key="4">
    <source>
        <dbReference type="ARBA" id="ARBA00022827"/>
    </source>
</evidence>
<dbReference type="InterPro" id="IPR036250">
    <property type="entry name" value="AcylCo_DH-like_C"/>
</dbReference>
<gene>
    <name evidence="9" type="ORF">GLS40_01240</name>
</gene>
<keyword evidence="10" id="KW-1185">Reference proteome</keyword>
<evidence type="ECO:0000256" key="2">
    <source>
        <dbReference type="ARBA" id="ARBA00009347"/>
    </source>
</evidence>
<reference evidence="9 10" key="1">
    <citation type="submission" date="2019-11" db="EMBL/GenBank/DDBJ databases">
        <title>Pseudooceanicola pacifica sp. nov., isolated from deep-sea sediment of the Pacific Ocean.</title>
        <authorList>
            <person name="Lyu L."/>
        </authorList>
    </citation>
    <scope>NUCLEOTIDE SEQUENCE [LARGE SCALE GENOMIC DNA]</scope>
    <source>
        <strain evidence="9 10">216_PA32_1</strain>
    </source>
</reference>
<evidence type="ECO:0000256" key="3">
    <source>
        <dbReference type="ARBA" id="ARBA00022630"/>
    </source>
</evidence>
<dbReference type="Gene3D" id="2.40.110.10">
    <property type="entry name" value="Butyryl-CoA Dehydrogenase, subunit A, domain 2"/>
    <property type="match status" value="1"/>
</dbReference>
<dbReference type="InterPro" id="IPR009075">
    <property type="entry name" value="AcylCo_DH/oxidase_C"/>
</dbReference>
<dbReference type="InterPro" id="IPR009100">
    <property type="entry name" value="AcylCoA_DH/oxidase_NM_dom_sf"/>
</dbReference>
<evidence type="ECO:0000259" key="8">
    <source>
        <dbReference type="Pfam" id="PF02770"/>
    </source>
</evidence>
<sequence>MRFAASEDEVMVEDMLDRVLSAARDSAPRIDGQAPRPAPEELRSKLGDLGVWGAWLPDSAGGSDGGPRLLMTLARGLGRVPAHHGLIGGCVLPGVLLARSRGAEAAALARRIATGAMPVALAAMEPGARWDMSAPQTRAERDGDGYRLNGTKIHVAEGATAETFILSAGEGEGVSLFLVPAGTPGLTVAAYPATDGSQWASLRISDVTLPATARLAGPGEGAAWLEQAFTLAAFAAASEILGSCEAALRQTVEYLGTREQFGKALAANQALQFRAADLHTDIEMLRSQVLGAANALSQGYSLRARSDVAAAMAMAVQTGDLVAREAIHLHGAIGMTRELGIGYHLLRADVLSRWLGSAEHFRATFLRAAEEEEEAA</sequence>
<comment type="caution">
    <text evidence="9">The sequence shown here is derived from an EMBL/GenBank/DDBJ whole genome shotgun (WGS) entry which is preliminary data.</text>
</comment>
<dbReference type="Gene3D" id="1.10.540.10">
    <property type="entry name" value="Acyl-CoA dehydrogenase/oxidase, N-terminal domain"/>
    <property type="match status" value="1"/>
</dbReference>
<dbReference type="Pfam" id="PF00441">
    <property type="entry name" value="Acyl-CoA_dh_1"/>
    <property type="match status" value="1"/>
</dbReference>
<dbReference type="AlphaFoldDB" id="A0A844WAD4"/>
<dbReference type="InterPro" id="IPR037069">
    <property type="entry name" value="AcylCoA_DH/ox_N_sf"/>
</dbReference>
<keyword evidence="5 6" id="KW-0560">Oxidoreductase</keyword>
<dbReference type="GO" id="GO:0050660">
    <property type="term" value="F:flavin adenine dinucleotide binding"/>
    <property type="evidence" value="ECO:0007669"/>
    <property type="project" value="InterPro"/>
</dbReference>
<dbReference type="GO" id="GO:0003995">
    <property type="term" value="F:acyl-CoA dehydrogenase activity"/>
    <property type="evidence" value="ECO:0007669"/>
    <property type="project" value="TreeGrafter"/>
</dbReference>
<comment type="similarity">
    <text evidence="2 6">Belongs to the acyl-CoA dehydrogenase family.</text>
</comment>
<keyword evidence="4 6" id="KW-0274">FAD</keyword>
<protein>
    <recommendedName>
        <fullName evidence="11">Acyl-CoA dehydrogenase</fullName>
    </recommendedName>
</protein>
<dbReference type="PANTHER" id="PTHR43884:SF20">
    <property type="entry name" value="ACYL-COA DEHYDROGENASE FADE28"/>
    <property type="match status" value="1"/>
</dbReference>
<dbReference type="Gene3D" id="1.20.140.10">
    <property type="entry name" value="Butyryl-CoA Dehydrogenase, subunit A, domain 3"/>
    <property type="match status" value="1"/>
</dbReference>
<evidence type="ECO:0000256" key="5">
    <source>
        <dbReference type="ARBA" id="ARBA00023002"/>
    </source>
</evidence>
<feature type="domain" description="Acyl-CoA oxidase/dehydrogenase middle" evidence="8">
    <location>
        <begin position="120"/>
        <end position="206"/>
    </location>
</feature>